<dbReference type="Proteomes" id="UP000625527">
    <property type="component" value="Unassembled WGS sequence"/>
</dbReference>
<reference evidence="5 6" key="1">
    <citation type="submission" date="2020-10" db="EMBL/GenBank/DDBJ databases">
        <title>Myceligenerans pegani sp. nov., an endophytic actinomycete isolated from Peganum harmala L. in Xinjiang, China.</title>
        <authorList>
            <person name="Xin L."/>
        </authorList>
    </citation>
    <scope>NUCLEOTIDE SEQUENCE [LARGE SCALE GENOMIC DNA]</scope>
    <source>
        <strain evidence="5 6">TRM65318</strain>
    </source>
</reference>
<keyword evidence="2" id="KW-0804">Transcription</keyword>
<comment type="caution">
    <text evidence="5">The sequence shown here is derived from an EMBL/GenBank/DDBJ whole genome shotgun (WGS) entry which is preliminary data.</text>
</comment>
<evidence type="ECO:0000256" key="3">
    <source>
        <dbReference type="SAM" id="MobiDB-lite"/>
    </source>
</evidence>
<proteinExistence type="predicted"/>
<evidence type="ECO:0000256" key="1">
    <source>
        <dbReference type="ARBA" id="ARBA00023015"/>
    </source>
</evidence>
<evidence type="ECO:0000313" key="6">
    <source>
        <dbReference type="Proteomes" id="UP000625527"/>
    </source>
</evidence>
<dbReference type="SUPFAM" id="SSF48498">
    <property type="entry name" value="Tetracyclin repressor-like, C-terminal domain"/>
    <property type="match status" value="1"/>
</dbReference>
<sequence length="228" mass="24410">MALYNHVKNKDDLLDGMLDRVAAEIELPGSESPGTPPAGGGVREAAPSAAVPPAAAPSAAAAARASSSAAPADWRHRARRRAVSAHATLMRHPWSAALWTSRIGIGPARMRYLDSALRDLREAGFAPGLLDLAFHTVENHIVGHAMQELGFSLDQDDMEAMGPELLRSFPVAEYPCLAEHIRYHVEEAGDDAFEFGLDLILDGLERLRAGEGASERFAPFSSARPGRA</sequence>
<feature type="region of interest" description="Disordered" evidence="3">
    <location>
        <begin position="27"/>
        <end position="53"/>
    </location>
</feature>
<feature type="domain" description="Tetracycline repressor TetR C-terminal" evidence="4">
    <location>
        <begin position="71"/>
        <end position="206"/>
    </location>
</feature>
<protein>
    <submittedName>
        <fullName evidence="5">TetR/AcrR family transcriptional regulator C-terminal domain-containing protein</fullName>
    </submittedName>
</protein>
<dbReference type="InterPro" id="IPR036271">
    <property type="entry name" value="Tet_transcr_reg_TetR-rel_C_sf"/>
</dbReference>
<dbReference type="Gene3D" id="1.10.357.10">
    <property type="entry name" value="Tetracycline Repressor, domain 2"/>
    <property type="match status" value="2"/>
</dbReference>
<gene>
    <name evidence="5" type="ORF">IHE71_07435</name>
</gene>
<evidence type="ECO:0000313" key="5">
    <source>
        <dbReference type="EMBL" id="MBE1875537.1"/>
    </source>
</evidence>
<dbReference type="EMBL" id="JADAQT010000065">
    <property type="protein sequence ID" value="MBE1875537.1"/>
    <property type="molecule type" value="Genomic_DNA"/>
</dbReference>
<accession>A0ABR9MVX5</accession>
<dbReference type="Pfam" id="PF02909">
    <property type="entry name" value="TetR_C_1"/>
    <property type="match status" value="1"/>
</dbReference>
<keyword evidence="6" id="KW-1185">Reference proteome</keyword>
<evidence type="ECO:0000256" key="2">
    <source>
        <dbReference type="ARBA" id="ARBA00023163"/>
    </source>
</evidence>
<name>A0ABR9MVX5_9MICO</name>
<evidence type="ECO:0000259" key="4">
    <source>
        <dbReference type="Pfam" id="PF02909"/>
    </source>
</evidence>
<organism evidence="5 6">
    <name type="scientific">Myceligenerans pegani</name>
    <dbReference type="NCBI Taxonomy" id="2776917"/>
    <lineage>
        <taxon>Bacteria</taxon>
        <taxon>Bacillati</taxon>
        <taxon>Actinomycetota</taxon>
        <taxon>Actinomycetes</taxon>
        <taxon>Micrococcales</taxon>
        <taxon>Promicromonosporaceae</taxon>
        <taxon>Myceligenerans</taxon>
    </lineage>
</organism>
<keyword evidence="1" id="KW-0805">Transcription regulation</keyword>
<dbReference type="InterPro" id="IPR004111">
    <property type="entry name" value="Repressor_TetR_C"/>
</dbReference>